<dbReference type="GeneID" id="18873876"/>
<reference evidence="1 2" key="1">
    <citation type="journal article" date="2011" name="Proc. Natl. Acad. Sci. U.S.A.">
        <title>Comparative genomics of xylose-fermenting fungi for enhanced biofuel production.</title>
        <authorList>
            <person name="Wohlbach D.J."/>
            <person name="Kuo A."/>
            <person name="Sato T.K."/>
            <person name="Potts K.M."/>
            <person name="Salamov A.A."/>
            <person name="LaButti K.M."/>
            <person name="Sun H."/>
            <person name="Clum A."/>
            <person name="Pangilinan J.L."/>
            <person name="Lindquist E.A."/>
            <person name="Lucas S."/>
            <person name="Lapidus A."/>
            <person name="Jin M."/>
            <person name="Gunawan C."/>
            <person name="Balan V."/>
            <person name="Dale B.E."/>
            <person name="Jeffries T.W."/>
            <person name="Zinkel R."/>
            <person name="Barry K.W."/>
            <person name="Grigoriev I.V."/>
            <person name="Gasch A.P."/>
        </authorList>
    </citation>
    <scope>NUCLEOTIDE SEQUENCE [LARGE SCALE GENOMIC DNA]</scope>
    <source>
        <strain evidence="2">NRRL Y-27907 / 11-Y1</strain>
    </source>
</reference>
<gene>
    <name evidence="1" type="ORF">SPAPADRAFT_61405</name>
</gene>
<keyword evidence="2" id="KW-1185">Reference proteome</keyword>
<evidence type="ECO:0000313" key="2">
    <source>
        <dbReference type="Proteomes" id="UP000000709"/>
    </source>
</evidence>
<dbReference type="InterPro" id="IPR052449">
    <property type="entry name" value="STYX-Interacting_Phosphatase"/>
</dbReference>
<dbReference type="PANTHER" id="PTHR46588:SF1">
    <property type="entry name" value="SERINE_THREONINE_TYROSINE-INTERACTING PROTEIN"/>
    <property type="match status" value="1"/>
</dbReference>
<dbReference type="PANTHER" id="PTHR46588">
    <property type="entry name" value="SERINE/THREONINE/TYROSINE-INTERACTING PROTEIN"/>
    <property type="match status" value="1"/>
</dbReference>
<accession>G3AQ06</accession>
<dbReference type="AlphaFoldDB" id="G3AQ06"/>
<dbReference type="EMBL" id="GL996502">
    <property type="protein sequence ID" value="EGW32326.1"/>
    <property type="molecule type" value="Genomic_DNA"/>
</dbReference>
<dbReference type="Proteomes" id="UP000000709">
    <property type="component" value="Unassembled WGS sequence"/>
</dbReference>
<proteinExistence type="predicted"/>
<dbReference type="InterPro" id="IPR029021">
    <property type="entry name" value="Prot-tyrosine_phosphatase-like"/>
</dbReference>
<dbReference type="GO" id="GO:0062026">
    <property type="term" value="P:negative regulation of SCF-dependent proteasomal ubiquitin-dependent catabolic process"/>
    <property type="evidence" value="ECO:0007669"/>
    <property type="project" value="TreeGrafter"/>
</dbReference>
<dbReference type="KEGG" id="spaa:SPAPADRAFT_61405"/>
<name>G3AQ06_SPAPN</name>
<dbReference type="HOGENOM" id="CLU_070630_0_0_1"/>
<dbReference type="InParanoid" id="G3AQ06"/>
<dbReference type="GO" id="GO:0005654">
    <property type="term" value="C:nucleoplasm"/>
    <property type="evidence" value="ECO:0007669"/>
    <property type="project" value="TreeGrafter"/>
</dbReference>
<protein>
    <submittedName>
        <fullName evidence="1">Uncharacterized protein</fullName>
    </submittedName>
</protein>
<dbReference type="eggNOG" id="ENOG502S1AG">
    <property type="taxonomic scope" value="Eukaryota"/>
</dbReference>
<dbReference type="GO" id="GO:0070372">
    <property type="term" value="P:regulation of ERK1 and ERK2 cascade"/>
    <property type="evidence" value="ECO:0007669"/>
    <property type="project" value="TreeGrafter"/>
</dbReference>
<organism evidence="2">
    <name type="scientific">Spathaspora passalidarum (strain NRRL Y-27907 / 11-Y1)</name>
    <dbReference type="NCBI Taxonomy" id="619300"/>
    <lineage>
        <taxon>Eukaryota</taxon>
        <taxon>Fungi</taxon>
        <taxon>Dikarya</taxon>
        <taxon>Ascomycota</taxon>
        <taxon>Saccharomycotina</taxon>
        <taxon>Pichiomycetes</taxon>
        <taxon>Debaryomycetaceae</taxon>
        <taxon>Spathaspora</taxon>
    </lineage>
</organism>
<dbReference type="RefSeq" id="XP_007375602.1">
    <property type="nucleotide sequence ID" value="XM_007375540.1"/>
</dbReference>
<dbReference type="GO" id="GO:1990444">
    <property type="term" value="F:F-box domain binding"/>
    <property type="evidence" value="ECO:0007669"/>
    <property type="project" value="TreeGrafter"/>
</dbReference>
<dbReference type="Gene3D" id="3.90.190.10">
    <property type="entry name" value="Protein tyrosine phosphatase superfamily"/>
    <property type="match status" value="1"/>
</dbReference>
<sequence length="271" mass="31335">MFTSWQETMFFNPESPQEICPNIWLGPYSSLSGSFLVENPMQIIINCGTTLKFLDLVENDKSVAISSDVILLSLDPAFDSNHELVDKFKRQFTKILQHYLNFFYLENPKSALLMHKLPQNSIELTSPIISGSNLKLQFFNLIRLMTLFKSINPSLQILVVSDDGNSSLSTGLVIAYLMDCYRYNVANSFRLIQHRRPSVRELNSNFYDDLLIIEHLKKFYVENCEIKNCHTPIATTNYMLKRRNDECVEDEDDMVDEILVGGGDRKRRFVH</sequence>
<evidence type="ECO:0000313" key="1">
    <source>
        <dbReference type="EMBL" id="EGW32326.1"/>
    </source>
</evidence>
<dbReference type="GO" id="GO:0005737">
    <property type="term" value="C:cytoplasm"/>
    <property type="evidence" value="ECO:0007669"/>
    <property type="project" value="TreeGrafter"/>
</dbReference>
<dbReference type="OMA" id="VWLGPLN"/>
<dbReference type="OrthoDB" id="4002732at2759"/>